<sequence>MVRKVLSIAMFLIGVLCMSAQMPQLTPLPVNPKVKHGVLPNGMSYYIMHNEMPKERANFYIAQKVGSTLEEESQLGLAHFLEHMAFNGTTNYPGKNLLNYLQGKGIRFGADINAYTAFDETVYNINNVPTTDKPLVDSVLLALHDWSGEILLEEAEIDAERGVIQEEWRQRNNAQFRMLMSILPEIYKEYQYQQSPIGKMEVVMNFKPEVLRAYYKKWYRPDQQGIVIVGDIDADEMEKKVIDLFSKIPMPENAAERKYPTVSDNDEPIYVSFTDPELPQPRTTITFKSEKIPFEMRNTVEMYMQSSLLQSLISSLINNRLEEFSHDPSCTYAGAGVYFGDFYVSKTKDSFNIVVIPKKGTQAAVDEVMRIVTRACKTGFTESEYDRVKEEALSRMEKIYNERDKTDNDAFGNELCRLFIDNEPAPGIEKELEIWKMMLPMIPLQAINQVIQQILTPNNMVVVTTEPQKEGFEVVSEDVMIKTVKDAMNAEYEAYVDETITDPLIANLPTPGKIVSVEENNILGFKTYTLSNGVKVVVKSTDFAGDEILMDAYREGGKRCFAESQAANLALIGVAYEKSKKGPFDAKTLTKYLSGKQVSLGLGVNTYTDMLEGSSTVKDLKTLMELIYTSFTNISTDQSAYDVSLESLRLAFANDNNNPQKIFFGEVSKTRYGNNPMMNRITTETLDKANYPEMVDMIHQLLSNAGDYTFIFVGNIDETTFKPLMEQYLATLPAAAPRKAKVITEIKTQRGDVINDFKQPMGTPSTWVYDLYGDSNVPYNMENSVLVSMMGDILDNIYTETLREEEGGTYGASVNATINPNNGEWNLIYFFQTNKDQQDALIKRAQDEYMKLLKDGADPVQFNKVKEAMIKQVEINMEKNSYWMNGIFSYLRGYDDLTKEKATIEGITLDKLNSFMKTVYNGKNRIQVIMEGVQAE</sequence>
<comment type="caution">
    <text evidence="1">The sequence shown here is derived from an EMBL/GenBank/DDBJ whole genome shotgun (WGS) entry which is preliminary data.</text>
</comment>
<name>A0AC61REW9_9BACT</name>
<gene>
    <name evidence="1" type="ORF">E5331_10215</name>
</gene>
<evidence type="ECO:0000313" key="2">
    <source>
        <dbReference type="Proteomes" id="UP000306319"/>
    </source>
</evidence>
<proteinExistence type="predicted"/>
<organism evidence="1 2">
    <name type="scientific">Lepagella muris</name>
    <dbReference type="NCBI Taxonomy" id="3032870"/>
    <lineage>
        <taxon>Bacteria</taxon>
        <taxon>Pseudomonadati</taxon>
        <taxon>Bacteroidota</taxon>
        <taxon>Bacteroidia</taxon>
        <taxon>Bacteroidales</taxon>
        <taxon>Muribaculaceae</taxon>
        <taxon>Lepagella</taxon>
    </lineage>
</organism>
<reference evidence="1" key="1">
    <citation type="submission" date="2019-04" db="EMBL/GenBank/DDBJ databases">
        <title>Microbes associate with the intestines of laboratory mice.</title>
        <authorList>
            <person name="Navarre W."/>
            <person name="Wong E."/>
            <person name="Huang K."/>
            <person name="Tropini C."/>
            <person name="Ng K."/>
            <person name="Yu B."/>
        </authorList>
    </citation>
    <scope>NUCLEOTIDE SEQUENCE</scope>
    <source>
        <strain evidence="1">NM04_E33</strain>
    </source>
</reference>
<accession>A0AC61REW9</accession>
<evidence type="ECO:0000313" key="1">
    <source>
        <dbReference type="EMBL" id="TGY78458.1"/>
    </source>
</evidence>
<keyword evidence="2" id="KW-1185">Reference proteome</keyword>
<protein>
    <submittedName>
        <fullName evidence="1">Insulinase family protein</fullName>
    </submittedName>
</protein>
<dbReference type="Proteomes" id="UP000306319">
    <property type="component" value="Unassembled WGS sequence"/>
</dbReference>
<dbReference type="EMBL" id="SRYB01000013">
    <property type="protein sequence ID" value="TGY78458.1"/>
    <property type="molecule type" value="Genomic_DNA"/>
</dbReference>